<sequence length="571" mass="63461">MKDFVALANQYAADVVAGKIPACRYTVLACQRQINDLGRQLLDPSFPYVFNPELTDSKGKTYFPAVRICVFAELQPHIKGDWAAQGMRIRLEGWQCFFLTTLFGWVHRETGKRRFRSADLVVPRKNAKSTIAAVIGLYMLAVDGEHGAEVYSGATSRDQAQEVFRPARLMASGNAGAEFRARFGVAVNASNISVLTTNSKFEPIIGKPGDGASPSCAIVDEYHEHNTAELYDTMKTGMGARSQPLLLMITTAGPNVGGPCYVHQVSLQRILEGVIIDERRFGVIYGIDPEDDWTDLRSLIKANPNYGISVDADFLKAQLQDALNDPRKQSVFKTKHLNIWVNAASPWLNLQNFQRCGDASLSIEQFLNDPAWMGLDLASKIDIASKALIFKREIDGEMHYYLFTRNYLPAAAVEKPENEHYRGWAETGHLVKTPGNMIDLNQIKEDAMEDAERILVAEIAMDPWGSREIAPALQADGFTVVDLPMNVRNLSEPMKLIQALVDSGRFHHDDNPATVWMFSNVEVFPDRNENIFPRKSSAEKKIDAAVATIIAVARAMAGVVAETKSFWETAE</sequence>
<gene>
    <name evidence="3" type="ORF">SNE35_28705</name>
</gene>
<evidence type="ECO:0000259" key="1">
    <source>
        <dbReference type="Pfam" id="PF03354"/>
    </source>
</evidence>
<keyword evidence="3" id="KW-0378">Hydrolase</keyword>
<dbReference type="PANTHER" id="PTHR41287">
    <property type="match status" value="1"/>
</dbReference>
<feature type="domain" description="Terminase large subunit-like endonuclease" evidence="2">
    <location>
        <begin position="277"/>
        <end position="557"/>
    </location>
</feature>
<evidence type="ECO:0000313" key="3">
    <source>
        <dbReference type="EMBL" id="MDY0748515.1"/>
    </source>
</evidence>
<dbReference type="PANTHER" id="PTHR41287:SF1">
    <property type="entry name" value="PROTEIN YMFN"/>
    <property type="match status" value="1"/>
</dbReference>
<evidence type="ECO:0000313" key="4">
    <source>
        <dbReference type="Proteomes" id="UP001285263"/>
    </source>
</evidence>
<dbReference type="GO" id="GO:0004519">
    <property type="term" value="F:endonuclease activity"/>
    <property type="evidence" value="ECO:0007669"/>
    <property type="project" value="UniProtKB-KW"/>
</dbReference>
<dbReference type="RefSeq" id="WP_320426479.1">
    <property type="nucleotide sequence ID" value="NZ_JAXCLA010000010.1"/>
</dbReference>
<dbReference type="Gene3D" id="3.40.50.300">
    <property type="entry name" value="P-loop containing nucleotide triphosphate hydrolases"/>
    <property type="match status" value="1"/>
</dbReference>
<keyword evidence="3" id="KW-0255">Endonuclease</keyword>
<reference evidence="3 4" key="1">
    <citation type="submission" date="2023-11" db="EMBL/GenBank/DDBJ databases">
        <title>Paucibacter sp. nov., isolated from fresh soil in Korea.</title>
        <authorList>
            <person name="Le N.T.T."/>
        </authorList>
    </citation>
    <scope>NUCLEOTIDE SEQUENCE [LARGE SCALE GENOMIC DNA]</scope>
    <source>
        <strain evidence="3 4">R3-3</strain>
    </source>
</reference>
<keyword evidence="3" id="KW-0540">Nuclease</keyword>
<dbReference type="EMBL" id="JAXCLA010000010">
    <property type="protein sequence ID" value="MDY0748515.1"/>
    <property type="molecule type" value="Genomic_DNA"/>
</dbReference>
<dbReference type="Pfam" id="PF03354">
    <property type="entry name" value="TerL_ATPase"/>
    <property type="match status" value="1"/>
</dbReference>
<name>A0ABU5DS91_9BURK</name>
<accession>A0ABU5DS91</accession>
<dbReference type="Pfam" id="PF20441">
    <property type="entry name" value="TerL_nuclease"/>
    <property type="match status" value="1"/>
</dbReference>
<organism evidence="3 4">
    <name type="scientific">Roseateles agri</name>
    <dbReference type="NCBI Taxonomy" id="3098619"/>
    <lineage>
        <taxon>Bacteria</taxon>
        <taxon>Pseudomonadati</taxon>
        <taxon>Pseudomonadota</taxon>
        <taxon>Betaproteobacteria</taxon>
        <taxon>Burkholderiales</taxon>
        <taxon>Sphaerotilaceae</taxon>
        <taxon>Roseateles</taxon>
    </lineage>
</organism>
<evidence type="ECO:0000259" key="2">
    <source>
        <dbReference type="Pfam" id="PF20441"/>
    </source>
</evidence>
<protein>
    <submittedName>
        <fullName evidence="3">Terminase TerL endonuclease subunit</fullName>
    </submittedName>
</protein>
<feature type="domain" description="Terminase large subunit-like ATPase" evidence="1">
    <location>
        <begin position="94"/>
        <end position="262"/>
    </location>
</feature>
<dbReference type="InterPro" id="IPR027417">
    <property type="entry name" value="P-loop_NTPase"/>
</dbReference>
<dbReference type="InterPro" id="IPR046461">
    <property type="entry name" value="TerL_ATPase"/>
</dbReference>
<dbReference type="Proteomes" id="UP001285263">
    <property type="component" value="Unassembled WGS sequence"/>
</dbReference>
<comment type="caution">
    <text evidence="3">The sequence shown here is derived from an EMBL/GenBank/DDBJ whole genome shotgun (WGS) entry which is preliminary data.</text>
</comment>
<keyword evidence="4" id="KW-1185">Reference proteome</keyword>
<dbReference type="InterPro" id="IPR046462">
    <property type="entry name" value="TerL_nuclease"/>
</dbReference>
<proteinExistence type="predicted"/>
<dbReference type="InterPro" id="IPR005021">
    <property type="entry name" value="Terminase_largesu-like"/>
</dbReference>